<evidence type="ECO:0000313" key="2">
    <source>
        <dbReference type="EMBL" id="TWW75325.1"/>
    </source>
</evidence>
<sequence length="120" mass="13082">MLTSVGFDQKHHHGDPFMSPPLCSRGGGGVVQAERTQTPNQGLSEVIVSFVLVSSVSILPLRWESNEALADGALSSTPNHPLRGSQEIWNEQKLMETNEWRPEPSFNYDMGFKGSGKGGN</sequence>
<dbReference type="EMBL" id="RHFK02000006">
    <property type="protein sequence ID" value="TWW75325.1"/>
    <property type="molecule type" value="Genomic_DNA"/>
</dbReference>
<name>A0A5C6P7C6_9TELE</name>
<reference evidence="2 3" key="1">
    <citation type="submission" date="2019-04" db="EMBL/GenBank/DDBJ databases">
        <title>Chromosome genome assembly for Takifugu flavidus.</title>
        <authorList>
            <person name="Xiao S."/>
        </authorList>
    </citation>
    <scope>NUCLEOTIDE SEQUENCE [LARGE SCALE GENOMIC DNA]</scope>
    <source>
        <strain evidence="2">HTHZ2018</strain>
        <tissue evidence="2">Muscle</tissue>
    </source>
</reference>
<evidence type="ECO:0000313" key="3">
    <source>
        <dbReference type="Proteomes" id="UP000324091"/>
    </source>
</evidence>
<accession>A0A5C6P7C6</accession>
<proteinExistence type="predicted"/>
<gene>
    <name evidence="2" type="ORF">D4764_14G0013280</name>
</gene>
<evidence type="ECO:0000256" key="1">
    <source>
        <dbReference type="SAM" id="MobiDB-lite"/>
    </source>
</evidence>
<dbReference type="Proteomes" id="UP000324091">
    <property type="component" value="Chromosome 14"/>
</dbReference>
<organism evidence="2 3">
    <name type="scientific">Takifugu flavidus</name>
    <name type="common">sansaifugu</name>
    <dbReference type="NCBI Taxonomy" id="433684"/>
    <lineage>
        <taxon>Eukaryota</taxon>
        <taxon>Metazoa</taxon>
        <taxon>Chordata</taxon>
        <taxon>Craniata</taxon>
        <taxon>Vertebrata</taxon>
        <taxon>Euteleostomi</taxon>
        <taxon>Actinopterygii</taxon>
        <taxon>Neopterygii</taxon>
        <taxon>Teleostei</taxon>
        <taxon>Neoteleostei</taxon>
        <taxon>Acanthomorphata</taxon>
        <taxon>Eupercaria</taxon>
        <taxon>Tetraodontiformes</taxon>
        <taxon>Tetradontoidea</taxon>
        <taxon>Tetraodontidae</taxon>
        <taxon>Takifugu</taxon>
    </lineage>
</organism>
<dbReference type="AlphaFoldDB" id="A0A5C6P7C6"/>
<feature type="region of interest" description="Disordered" evidence="1">
    <location>
        <begin position="1"/>
        <end position="32"/>
    </location>
</feature>
<keyword evidence="3" id="KW-1185">Reference proteome</keyword>
<comment type="caution">
    <text evidence="2">The sequence shown here is derived from an EMBL/GenBank/DDBJ whole genome shotgun (WGS) entry which is preliminary data.</text>
</comment>
<protein>
    <submittedName>
        <fullName evidence="2">Uncharacterized protein</fullName>
    </submittedName>
</protein>